<feature type="region of interest" description="Disordered" evidence="1">
    <location>
        <begin position="563"/>
        <end position="592"/>
    </location>
</feature>
<dbReference type="Proteomes" id="UP000035268">
    <property type="component" value="Chromosome"/>
</dbReference>
<sequence>MHEGKECAGTDGLAVRRDAGITLVVVLGVLAMLTLMAIHFSVSMRTQRLITRQQVHQTQAEQLVQSALARSLMETERILQARERIYPDFSGLDGASSNVLVSFPSSGGGPMGPDAGFPDSAYRDHLPASAEPEARAVANTARWNEIVDGDGRAIGRTGYVLVDQSGFLDFNEVFRGPRQRGLSSGEIRLDPGLFPTEFDTLARLQYFHAARSNTWKRFMGLEELIGSGTIVDSEFAQAWSFFPTNRYLNPFTGNTNEVVDRIVLDQDLVTFDVEVADPEDFQEGNGITMITKTVTAPLWVRKYMKDEENFQERVLTAVENMLVDAEIYTRDELDTMRSQSDLEGASNPLAYPPTQIIRQLIYYNLGLQRPWRFAEEHGMGKPEAHWSRNSLFKNWQIWRGPMVNEIVLETDYREDYEGSTNDYLFARISVELWYPYKGHIEYPEAETEDGESGYFEYIFHDLICGYNQWRVVDSGGPRAVCRWYIDPDGSQHAWTEPRYGTARVPIDVSDGFTGGTGSDAFKVGSRTFVFEVEQPPPFAMKFQQITSLYYYESGGTRRMLMDSNSSGTDHDPNAHAHQSFGRVDSNIGDRGWEIDSNPDAGTWVTVSLEAEDPRFNNGFHLLSGLNCEERRDEHTLGEMNTRCTYMEPGRDGDPDMFMPPKPEEESGNYADFDAGQPELTSLAQFGHIPYRRAEGGEWRTIPFVGDRAVPVFKYFQFSRTNTVPTRGLVNVNTPHAPVLGAVFDSVPYVDFPGFSDTNRMSTAYALGLARMLDQVRTNRNVAATADLLRQFDYDDIEPFLDEKTRNKWGADSVMAHSFNLLNPRQNLFTILLAAQSTAPDDPSQVLAERRAVALVWRDPFRSLDGRHRTEIVYFEWL</sequence>
<reference evidence="3 4" key="2">
    <citation type="journal article" date="2016" name="ISME J.">
        <title>Characterization of the first cultured representative of Verrucomicrobia subdivision 5 indicates the proposal of a novel phylum.</title>
        <authorList>
            <person name="Spring S."/>
            <person name="Bunk B."/>
            <person name="Sproer C."/>
            <person name="Schumann P."/>
            <person name="Rohde M."/>
            <person name="Tindall B.J."/>
            <person name="Klenk H.P."/>
        </authorList>
    </citation>
    <scope>NUCLEOTIDE SEQUENCE [LARGE SCALE GENOMIC DNA]</scope>
    <source>
        <strain evidence="3 4">L21-Fru-AB</strain>
    </source>
</reference>
<keyword evidence="4" id="KW-1185">Reference proteome</keyword>
<keyword evidence="2" id="KW-1133">Transmembrane helix</keyword>
<keyword evidence="2" id="KW-0812">Transmembrane</keyword>
<keyword evidence="2" id="KW-0472">Membrane</keyword>
<evidence type="ECO:0000313" key="4">
    <source>
        <dbReference type="Proteomes" id="UP000035268"/>
    </source>
</evidence>
<dbReference type="KEGG" id="vbl:L21SP4_00357"/>
<evidence type="ECO:0000256" key="2">
    <source>
        <dbReference type="SAM" id="Phobius"/>
    </source>
</evidence>
<evidence type="ECO:0000313" key="3">
    <source>
        <dbReference type="EMBL" id="AKJ63638.1"/>
    </source>
</evidence>
<feature type="transmembrane region" description="Helical" evidence="2">
    <location>
        <begin position="20"/>
        <end position="42"/>
    </location>
</feature>
<name>A0A0G3EBG1_9BACT</name>
<reference evidence="4" key="1">
    <citation type="submission" date="2015-02" db="EMBL/GenBank/DDBJ databases">
        <title>Description and complete genome sequence of the first cultured representative of the subdivision 5 of the Verrucomicrobia phylum.</title>
        <authorList>
            <person name="Spring S."/>
            <person name="Bunk B."/>
            <person name="Sproer C."/>
            <person name="Klenk H.-P."/>
        </authorList>
    </citation>
    <scope>NUCLEOTIDE SEQUENCE [LARGE SCALE GENOMIC DNA]</scope>
    <source>
        <strain evidence="4">L21-Fru-AB</strain>
    </source>
</reference>
<dbReference type="AlphaFoldDB" id="A0A0G3EBG1"/>
<dbReference type="EMBL" id="CP010904">
    <property type="protein sequence ID" value="AKJ63638.1"/>
    <property type="molecule type" value="Genomic_DNA"/>
</dbReference>
<protein>
    <submittedName>
        <fullName evidence="3">Uncharacterized protein</fullName>
    </submittedName>
</protein>
<accession>A0A0G3EBG1</accession>
<gene>
    <name evidence="3" type="ORF">L21SP4_00357</name>
</gene>
<evidence type="ECO:0000256" key="1">
    <source>
        <dbReference type="SAM" id="MobiDB-lite"/>
    </source>
</evidence>
<proteinExistence type="predicted"/>
<organism evidence="3 4">
    <name type="scientific">Kiritimatiella glycovorans</name>
    <dbReference type="NCBI Taxonomy" id="1307763"/>
    <lineage>
        <taxon>Bacteria</taxon>
        <taxon>Pseudomonadati</taxon>
        <taxon>Kiritimatiellota</taxon>
        <taxon>Kiritimatiellia</taxon>
        <taxon>Kiritimatiellales</taxon>
        <taxon>Kiritimatiellaceae</taxon>
        <taxon>Kiritimatiella</taxon>
    </lineage>
</organism>